<reference evidence="9" key="1">
    <citation type="submission" date="2021-01" db="EMBL/GenBank/DDBJ databases">
        <authorList>
            <consortium name="Genoscope - CEA"/>
            <person name="William W."/>
        </authorList>
    </citation>
    <scope>NUCLEOTIDE SEQUENCE</scope>
</reference>
<comment type="caution">
    <text evidence="9">The sequence shown here is derived from an EMBL/GenBank/DDBJ whole genome shotgun (WGS) entry which is preliminary data.</text>
</comment>
<organism evidence="9 10">
    <name type="scientific">Paramecium primaurelia</name>
    <dbReference type="NCBI Taxonomy" id="5886"/>
    <lineage>
        <taxon>Eukaryota</taxon>
        <taxon>Sar</taxon>
        <taxon>Alveolata</taxon>
        <taxon>Ciliophora</taxon>
        <taxon>Intramacronucleata</taxon>
        <taxon>Oligohymenophorea</taxon>
        <taxon>Peniculida</taxon>
        <taxon>Parameciidae</taxon>
        <taxon>Paramecium</taxon>
    </lineage>
</organism>
<evidence type="ECO:0000256" key="2">
    <source>
        <dbReference type="ARBA" id="ARBA00022692"/>
    </source>
</evidence>
<dbReference type="PANTHER" id="PTHR12241:SF147">
    <property type="entry name" value="TUBULIN POLYGLUTAMYLASE TTLL7"/>
    <property type="match status" value="1"/>
</dbReference>
<dbReference type="EMBL" id="CAJJDM010000050">
    <property type="protein sequence ID" value="CAD8072997.1"/>
    <property type="molecule type" value="Genomic_DNA"/>
</dbReference>
<evidence type="ECO:0000259" key="8">
    <source>
        <dbReference type="PROSITE" id="PS50929"/>
    </source>
</evidence>
<name>A0A8S1LZU2_PARPR</name>
<dbReference type="GO" id="GO:0000226">
    <property type="term" value="P:microtubule cytoskeleton organization"/>
    <property type="evidence" value="ECO:0007669"/>
    <property type="project" value="TreeGrafter"/>
</dbReference>
<feature type="domain" description="ABC transmembrane type-1" evidence="8">
    <location>
        <begin position="1"/>
        <end position="72"/>
    </location>
</feature>
<keyword evidence="3" id="KW-0547">Nucleotide-binding</keyword>
<evidence type="ECO:0000313" key="10">
    <source>
        <dbReference type="Proteomes" id="UP000688137"/>
    </source>
</evidence>
<keyword evidence="5 7" id="KW-1133">Transmembrane helix</keyword>
<dbReference type="InterPro" id="IPR004344">
    <property type="entry name" value="TTL/TTLL_fam"/>
</dbReference>
<dbReference type="GO" id="GO:0005524">
    <property type="term" value="F:ATP binding"/>
    <property type="evidence" value="ECO:0007669"/>
    <property type="project" value="UniProtKB-KW"/>
</dbReference>
<evidence type="ECO:0000256" key="5">
    <source>
        <dbReference type="ARBA" id="ARBA00022989"/>
    </source>
</evidence>
<keyword evidence="10" id="KW-1185">Reference proteome</keyword>
<keyword evidence="2 7" id="KW-0812">Transmembrane</keyword>
<evidence type="ECO:0000256" key="1">
    <source>
        <dbReference type="ARBA" id="ARBA00022598"/>
    </source>
</evidence>
<dbReference type="PANTHER" id="PTHR12241">
    <property type="entry name" value="TUBULIN POLYGLUTAMYLASE"/>
    <property type="match status" value="1"/>
</dbReference>
<evidence type="ECO:0000313" key="9">
    <source>
        <dbReference type="EMBL" id="CAD8072997.1"/>
    </source>
</evidence>
<evidence type="ECO:0000256" key="3">
    <source>
        <dbReference type="ARBA" id="ARBA00022741"/>
    </source>
</evidence>
<dbReference type="GO" id="GO:0036064">
    <property type="term" value="C:ciliary basal body"/>
    <property type="evidence" value="ECO:0007669"/>
    <property type="project" value="TreeGrafter"/>
</dbReference>
<dbReference type="Proteomes" id="UP000688137">
    <property type="component" value="Unassembled WGS sequence"/>
</dbReference>
<feature type="transmembrane region" description="Helical" evidence="7">
    <location>
        <begin position="51"/>
        <end position="70"/>
    </location>
</feature>
<dbReference type="AlphaFoldDB" id="A0A8S1LZU2"/>
<dbReference type="GO" id="GO:0015631">
    <property type="term" value="F:tubulin binding"/>
    <property type="evidence" value="ECO:0007669"/>
    <property type="project" value="TreeGrafter"/>
</dbReference>
<keyword evidence="6 7" id="KW-0472">Membrane</keyword>
<dbReference type="InterPro" id="IPR011527">
    <property type="entry name" value="ABC1_TM_dom"/>
</dbReference>
<dbReference type="Pfam" id="PF03133">
    <property type="entry name" value="TTL"/>
    <property type="match status" value="1"/>
</dbReference>
<sequence length="687" mass="81557">MLQAHRLIKLSDMEQKENQRYSAQVFRQYEQATQFSKMQALNMGLMEGEGLYALILILFQGCYLVATGYLDPELTKYFIQAVYMVNTAAIYKTILDIHPNLHESEFFNQPDLTYYKDQVDLVKQYREILIDGEPLSKKDFKLIQQYISYVQQDGIIFNATVYENIIYGNHGYDQRMKRIILAAKMERAHDFIQNILNQNQMEQLHYLEDRNIFYYKIFYNNNKQRILQQYYFLNNLSKFILNYFKFKLIKNLNCFIFFSEIQNLFNQVMINVSSLFILLKLLRVQNYKINSFIIINAFIRVYVLLASTEPMRINVYQDGLVIFAIKPYVAPTSNNLEDVCIHLTNYAINKENPNFIFNNDVSNIDVGHKRSIKSVFDKLEQEGYNIQKLWQDMYKLFIKTFCTVQPIFNHHQKSCQLDNYANNMCFEILGFDIFLNHKLQSYLLEVNLTPSFSTDTPLDSLIKKNLIMDSLILMNKRIITIKILNRLKTETYLIRKQTVIEKQKKLRDEYENKNLGDYIKIYPLQDSGEYTRFTEFASQLLDNWTGTNIRKNQKKEINETSNKNIRQSVNSSLRPSILPKIKDRQINLSEYQNDESEIKNISRQVAIQYQIKKQQQLNMKVVQQISQSFFIQISEIIKINFVLLIRNNNYLKFNKCDNITLIQYNILSIFQQKFNTLQGFSKILNML</sequence>
<accession>A0A8S1LZU2</accession>
<dbReference type="GO" id="GO:0140359">
    <property type="term" value="F:ABC-type transporter activity"/>
    <property type="evidence" value="ECO:0007669"/>
    <property type="project" value="InterPro"/>
</dbReference>
<proteinExistence type="predicted"/>
<gene>
    <name evidence="9" type="ORF">PPRIM_AZ9-3.1.T0500154</name>
</gene>
<dbReference type="PROSITE" id="PS51221">
    <property type="entry name" value="TTL"/>
    <property type="match status" value="1"/>
</dbReference>
<evidence type="ECO:0000256" key="7">
    <source>
        <dbReference type="SAM" id="Phobius"/>
    </source>
</evidence>
<dbReference type="GO" id="GO:0016020">
    <property type="term" value="C:membrane"/>
    <property type="evidence" value="ECO:0007669"/>
    <property type="project" value="InterPro"/>
</dbReference>
<evidence type="ECO:0000256" key="4">
    <source>
        <dbReference type="ARBA" id="ARBA00022840"/>
    </source>
</evidence>
<keyword evidence="4" id="KW-0067">ATP-binding</keyword>
<dbReference type="GO" id="GO:0070740">
    <property type="term" value="F:tubulin-glutamic acid ligase activity"/>
    <property type="evidence" value="ECO:0007669"/>
    <property type="project" value="TreeGrafter"/>
</dbReference>
<keyword evidence="1" id="KW-0436">Ligase</keyword>
<evidence type="ECO:0000256" key="6">
    <source>
        <dbReference type="ARBA" id="ARBA00023136"/>
    </source>
</evidence>
<protein>
    <recommendedName>
        <fullName evidence="8">ABC transmembrane type-1 domain-containing protein</fullName>
    </recommendedName>
</protein>
<dbReference type="PROSITE" id="PS50929">
    <property type="entry name" value="ABC_TM1F"/>
    <property type="match status" value="1"/>
</dbReference>